<evidence type="ECO:0000259" key="5">
    <source>
        <dbReference type="Pfam" id="PF25917"/>
    </source>
</evidence>
<gene>
    <name evidence="8" type="ORF">KEC16_10935</name>
</gene>
<feature type="signal peptide" evidence="3">
    <location>
        <begin position="1"/>
        <end position="21"/>
    </location>
</feature>
<protein>
    <submittedName>
        <fullName evidence="8">Efflux RND transporter periplasmic adaptor subunit</fullName>
    </submittedName>
</protein>
<dbReference type="Pfam" id="PF25944">
    <property type="entry name" value="Beta-barrel_RND"/>
    <property type="match status" value="1"/>
</dbReference>
<dbReference type="Gene3D" id="2.40.50.100">
    <property type="match status" value="1"/>
</dbReference>
<evidence type="ECO:0000259" key="7">
    <source>
        <dbReference type="Pfam" id="PF25967"/>
    </source>
</evidence>
<dbReference type="Gene3D" id="1.10.287.470">
    <property type="entry name" value="Helix hairpin bin"/>
    <property type="match status" value="1"/>
</dbReference>
<evidence type="ECO:0000313" key="9">
    <source>
        <dbReference type="Proteomes" id="UP000680714"/>
    </source>
</evidence>
<dbReference type="PANTHER" id="PTHR30158:SF3">
    <property type="entry name" value="MULTIDRUG EFFLUX PUMP SUBUNIT ACRA-RELATED"/>
    <property type="match status" value="1"/>
</dbReference>
<dbReference type="Proteomes" id="UP000680714">
    <property type="component" value="Unassembled WGS sequence"/>
</dbReference>
<evidence type="ECO:0000256" key="2">
    <source>
        <dbReference type="ARBA" id="ARBA00009477"/>
    </source>
</evidence>
<organism evidence="8 9">
    <name type="scientific">Magnetospirillum sulfuroxidans</name>
    <dbReference type="NCBI Taxonomy" id="611300"/>
    <lineage>
        <taxon>Bacteria</taxon>
        <taxon>Pseudomonadati</taxon>
        <taxon>Pseudomonadota</taxon>
        <taxon>Alphaproteobacteria</taxon>
        <taxon>Rhodospirillales</taxon>
        <taxon>Rhodospirillaceae</taxon>
        <taxon>Magnetospirillum</taxon>
    </lineage>
</organism>
<dbReference type="InterPro" id="IPR058624">
    <property type="entry name" value="MdtA-like_HH"/>
</dbReference>
<dbReference type="RefSeq" id="WP_211548770.1">
    <property type="nucleotide sequence ID" value="NZ_JAGTUF010000009.1"/>
</dbReference>
<dbReference type="Gene3D" id="2.40.30.170">
    <property type="match status" value="1"/>
</dbReference>
<dbReference type="Pfam" id="PF25967">
    <property type="entry name" value="RND-MFP_C"/>
    <property type="match status" value="1"/>
</dbReference>
<keyword evidence="3" id="KW-0732">Signal</keyword>
<dbReference type="PROSITE" id="PS51257">
    <property type="entry name" value="PROKAR_LIPOPROTEIN"/>
    <property type="match status" value="1"/>
</dbReference>
<dbReference type="InterPro" id="IPR058627">
    <property type="entry name" value="MdtA-like_C"/>
</dbReference>
<feature type="domain" description="Multidrug resistance protein MdtA-like barrel-sandwich hybrid" evidence="5">
    <location>
        <begin position="63"/>
        <end position="206"/>
    </location>
</feature>
<feature type="domain" description="Multidrug resistance protein MdtA-like C-terminal permuted SH3" evidence="7">
    <location>
        <begin position="304"/>
        <end position="366"/>
    </location>
</feature>
<dbReference type="InterPro" id="IPR058626">
    <property type="entry name" value="MdtA-like_b-barrel"/>
</dbReference>
<dbReference type="Pfam" id="PF25876">
    <property type="entry name" value="HH_MFP_RND"/>
    <property type="match status" value="1"/>
</dbReference>
<dbReference type="NCBIfam" id="TIGR01730">
    <property type="entry name" value="RND_mfp"/>
    <property type="match status" value="1"/>
</dbReference>
<name>A0ABS5ID63_9PROT</name>
<dbReference type="InterPro" id="IPR058625">
    <property type="entry name" value="MdtA-like_BSH"/>
</dbReference>
<evidence type="ECO:0000259" key="4">
    <source>
        <dbReference type="Pfam" id="PF25876"/>
    </source>
</evidence>
<proteinExistence type="inferred from homology"/>
<dbReference type="PANTHER" id="PTHR30158">
    <property type="entry name" value="ACRA/E-RELATED COMPONENT OF DRUG EFFLUX TRANSPORTER"/>
    <property type="match status" value="1"/>
</dbReference>
<dbReference type="SUPFAM" id="SSF111369">
    <property type="entry name" value="HlyD-like secretion proteins"/>
    <property type="match status" value="1"/>
</dbReference>
<comment type="similarity">
    <text evidence="2">Belongs to the membrane fusion protein (MFP) (TC 8.A.1) family.</text>
</comment>
<feature type="chain" id="PRO_5046584132" evidence="3">
    <location>
        <begin position="22"/>
        <end position="387"/>
    </location>
</feature>
<evidence type="ECO:0000259" key="6">
    <source>
        <dbReference type="Pfam" id="PF25944"/>
    </source>
</evidence>
<reference evidence="8 9" key="1">
    <citation type="submission" date="2021-04" db="EMBL/GenBank/DDBJ databases">
        <title>Magnetospirillum sulfuroxidans sp. nov., a facultative chemolithoautotrophic sulfur-oxidizing alphaproteobacterium isolated from freshwater sediment and proposals for Paramagetospirillum gen. nov., and Magnetospirillaceae fam. nov.</title>
        <authorList>
            <person name="Koziaeva V."/>
            <person name="Geelhoed J.S."/>
            <person name="Sorokin D.Y."/>
            <person name="Grouzdev D.S."/>
        </authorList>
    </citation>
    <scope>NUCLEOTIDE SEQUENCE [LARGE SCALE GENOMIC DNA]</scope>
    <source>
        <strain evidence="8 9">J10</strain>
    </source>
</reference>
<sequence length="387" mass="40603">MPKQFALLRAATFVALTAVLAACDDKSAAAPTAPPPPEVSVVSVQPQRMAVSTELPGRTAAFRVAEVRPQVSGIIQKRLFVEGGEVKAGQQLYQIDPAPYAAALQSARAELNKAEATARAARTKAGRYSELVNRDVVSRQSFEDVVAANEQAAAQVGIAKAAVESARINLDYTKVLSPIAGRIGGSVVTEGALVTAGQTASLATVTQLDPIYVDVTQSSADLMRLRRDIADGKLHGADDTQAPVALKLDGGQIYSEPGKLQFSEVTVDPSTGSVRLRAVFPNPRNELLPGLFVRATIDQAVKDDALLVPQQALTRRPDGSALVWVVDGENKVAPRPVTAPQALGDKWLVTAGLQPGEQVVVQGLQKIKPGISVRAVPAQPAAAAVAK</sequence>
<comment type="subcellular location">
    <subcellularLocation>
        <location evidence="1">Cell envelope</location>
    </subcellularLocation>
</comment>
<comment type="caution">
    <text evidence="8">The sequence shown here is derived from an EMBL/GenBank/DDBJ whole genome shotgun (WGS) entry which is preliminary data.</text>
</comment>
<dbReference type="Pfam" id="PF25917">
    <property type="entry name" value="BSH_RND"/>
    <property type="match status" value="1"/>
</dbReference>
<dbReference type="EMBL" id="JAGTUF010000009">
    <property type="protein sequence ID" value="MBR9972226.1"/>
    <property type="molecule type" value="Genomic_DNA"/>
</dbReference>
<feature type="domain" description="Multidrug resistance protein MdtA-like alpha-helical hairpin" evidence="4">
    <location>
        <begin position="104"/>
        <end position="173"/>
    </location>
</feature>
<feature type="domain" description="Multidrug resistance protein MdtA-like beta-barrel" evidence="6">
    <location>
        <begin position="210"/>
        <end position="299"/>
    </location>
</feature>
<keyword evidence="9" id="KW-1185">Reference proteome</keyword>
<evidence type="ECO:0000256" key="3">
    <source>
        <dbReference type="SAM" id="SignalP"/>
    </source>
</evidence>
<dbReference type="InterPro" id="IPR006143">
    <property type="entry name" value="RND_pump_MFP"/>
</dbReference>
<dbReference type="Gene3D" id="2.40.420.20">
    <property type="match status" value="1"/>
</dbReference>
<evidence type="ECO:0000256" key="1">
    <source>
        <dbReference type="ARBA" id="ARBA00004196"/>
    </source>
</evidence>
<accession>A0ABS5ID63</accession>
<evidence type="ECO:0000313" key="8">
    <source>
        <dbReference type="EMBL" id="MBR9972226.1"/>
    </source>
</evidence>